<protein>
    <recommendedName>
        <fullName evidence="1">chorismate mutase</fullName>
        <ecNumber evidence="1">5.4.99.5</ecNumber>
    </recommendedName>
</protein>
<dbReference type="RefSeq" id="WP_103524063.1">
    <property type="nucleotide sequence ID" value="NZ_JAIZDC010000006.1"/>
</dbReference>
<dbReference type="SMART" id="SM00830">
    <property type="entry name" value="CM_2"/>
    <property type="match status" value="1"/>
</dbReference>
<organism evidence="4 5">
    <name type="scientific">Aquitalea palustris</name>
    <dbReference type="NCBI Taxonomy" id="2480983"/>
    <lineage>
        <taxon>Bacteria</taxon>
        <taxon>Pseudomonadati</taxon>
        <taxon>Pseudomonadota</taxon>
        <taxon>Betaproteobacteria</taxon>
        <taxon>Neisseriales</taxon>
        <taxon>Chromobacteriaceae</taxon>
        <taxon>Aquitalea</taxon>
    </lineage>
</organism>
<name>A0A454JK88_9NEIS</name>
<dbReference type="Proteomes" id="UP000274139">
    <property type="component" value="Unassembled WGS sequence"/>
</dbReference>
<dbReference type="InterPro" id="IPR051331">
    <property type="entry name" value="Chorismate_mutase-related"/>
</dbReference>
<dbReference type="AlphaFoldDB" id="A0A454JK88"/>
<comment type="caution">
    <text evidence="4">The sequence shown here is derived from an EMBL/GenBank/DDBJ whole genome shotgun (WGS) entry which is preliminary data.</text>
</comment>
<dbReference type="Gene3D" id="1.20.59.10">
    <property type="entry name" value="Chorismate mutase"/>
    <property type="match status" value="1"/>
</dbReference>
<dbReference type="GO" id="GO:0046417">
    <property type="term" value="P:chorismate metabolic process"/>
    <property type="evidence" value="ECO:0007669"/>
    <property type="project" value="InterPro"/>
</dbReference>
<dbReference type="GO" id="GO:0009697">
    <property type="term" value="P:salicylic acid biosynthetic process"/>
    <property type="evidence" value="ECO:0007669"/>
    <property type="project" value="TreeGrafter"/>
</dbReference>
<dbReference type="InterPro" id="IPR002701">
    <property type="entry name" value="CM_II_prokaryot"/>
</dbReference>
<reference evidence="4 5" key="1">
    <citation type="submission" date="2018-10" db="EMBL/GenBank/DDBJ databases">
        <title>Draft genome sequence of Aquitalea MWU14-2217 isolated from a wild cranberry bog in Provincetown, Massachusetts.</title>
        <authorList>
            <person name="Ebadzadsahrai G."/>
            <person name="Soby S."/>
        </authorList>
    </citation>
    <scope>NUCLEOTIDE SEQUENCE [LARGE SCALE GENOMIC DNA]</scope>
    <source>
        <strain evidence="4 5">MWU14-2217</strain>
    </source>
</reference>
<dbReference type="InterPro" id="IPR036979">
    <property type="entry name" value="CM_dom_sf"/>
</dbReference>
<dbReference type="PROSITE" id="PS51168">
    <property type="entry name" value="CHORISMATE_MUT_2"/>
    <property type="match status" value="1"/>
</dbReference>
<dbReference type="OrthoDB" id="5334665at2"/>
<feature type="domain" description="Chorismate mutase" evidence="3">
    <location>
        <begin position="4"/>
        <end position="94"/>
    </location>
</feature>
<keyword evidence="2" id="KW-0413">Isomerase</keyword>
<proteinExistence type="predicted"/>
<dbReference type="EMBL" id="RFAR01000023">
    <property type="protein sequence ID" value="RMC99671.1"/>
    <property type="molecule type" value="Genomic_DNA"/>
</dbReference>
<evidence type="ECO:0000313" key="5">
    <source>
        <dbReference type="Proteomes" id="UP000274139"/>
    </source>
</evidence>
<keyword evidence="5" id="KW-1185">Reference proteome</keyword>
<accession>A0A454JK88</accession>
<dbReference type="PANTHER" id="PTHR38041:SF1">
    <property type="entry name" value="CHORISMATE MUTASE"/>
    <property type="match status" value="1"/>
</dbReference>
<dbReference type="SUPFAM" id="SSF48600">
    <property type="entry name" value="Chorismate mutase II"/>
    <property type="match status" value="1"/>
</dbReference>
<dbReference type="InterPro" id="IPR036263">
    <property type="entry name" value="Chorismate_II_sf"/>
</dbReference>
<evidence type="ECO:0000259" key="3">
    <source>
        <dbReference type="PROSITE" id="PS51168"/>
    </source>
</evidence>
<evidence type="ECO:0000256" key="1">
    <source>
        <dbReference type="ARBA" id="ARBA00012404"/>
    </source>
</evidence>
<dbReference type="Pfam" id="PF01817">
    <property type="entry name" value="CM_2"/>
    <property type="match status" value="1"/>
</dbReference>
<dbReference type="GO" id="GO:0004106">
    <property type="term" value="F:chorismate mutase activity"/>
    <property type="evidence" value="ECO:0007669"/>
    <property type="project" value="UniProtKB-EC"/>
</dbReference>
<gene>
    <name evidence="4" type="ORF">EAY64_07000</name>
</gene>
<dbReference type="PANTHER" id="PTHR38041">
    <property type="entry name" value="CHORISMATE MUTASE"/>
    <property type="match status" value="1"/>
</dbReference>
<sequence>MEFVYQCQNLPEVRTQIDRIDRELVALLAERGLYVKQAAAFKQSSDEVEGGKRVDQVMRRVEKLAGELGADPQLTAEVYRTMISHFIASEMHEFERQQAAMGKTAPSA</sequence>
<evidence type="ECO:0000313" key="4">
    <source>
        <dbReference type="EMBL" id="RMC99671.1"/>
    </source>
</evidence>
<evidence type="ECO:0000256" key="2">
    <source>
        <dbReference type="ARBA" id="ARBA00023235"/>
    </source>
</evidence>
<dbReference type="EC" id="5.4.99.5" evidence="1"/>